<dbReference type="Pfam" id="PF00823">
    <property type="entry name" value="PPE"/>
    <property type="match status" value="1"/>
</dbReference>
<dbReference type="InterPro" id="IPR038332">
    <property type="entry name" value="PPE_sf"/>
</dbReference>
<dbReference type="SUPFAM" id="SSF140459">
    <property type="entry name" value="PE/PPE dimer-like"/>
    <property type="match status" value="1"/>
</dbReference>
<sequence length="427" mass="42666">MTGATTTVGKPPGADLVLTEPTNWAAYSHPQLYLSVHANLDPGVTSAVVNTWARLGADMGESATRFATAVRDTESGWEGEAASTARSSMTALADWGAETAATAVTLSVRLDEQGSHAERARSRMPEPVQFDWDSVLSDMFGSGNPVGLFIVLQDLKRFNDLARDAHDQAVEVMVELETNSRTIDAAMPVFALPPNVLRTTLGDAAGSSSDVDGLGGAGGGSEGRFGAGSGGGGGGFELPGGGQGMFAGDLFEPGAGADWTPPTLPPREVTSAAAFPSPVQAYVPGAGSGVGAAAFAPGLGGGPQSFAAQGFAVPEHGGIGSGVGGGAGFGPTGARVPVAGFGQARQGFAAPVRPGDLGAGVAAGRGGQAGSGLPGFAGGGGGGAKGEEDEERGPTPYVQGESIFDDEQRVPPPVIGVSFKSKSWVRE</sequence>
<feature type="domain" description="PPE" evidence="3">
    <location>
        <begin position="42"/>
        <end position="129"/>
    </location>
</feature>
<feature type="region of interest" description="Disordered" evidence="2">
    <location>
        <begin position="210"/>
        <end position="237"/>
    </location>
</feature>
<keyword evidence="5" id="KW-1185">Reference proteome</keyword>
<protein>
    <recommendedName>
        <fullName evidence="3">PPE domain-containing protein</fullName>
    </recommendedName>
</protein>
<evidence type="ECO:0000256" key="2">
    <source>
        <dbReference type="SAM" id="MobiDB-lite"/>
    </source>
</evidence>
<dbReference type="InterPro" id="IPR000030">
    <property type="entry name" value="PPE_dom"/>
</dbReference>
<evidence type="ECO:0000313" key="5">
    <source>
        <dbReference type="Proteomes" id="UP000282454"/>
    </source>
</evidence>
<organism evidence="4 5">
    <name type="scientific">Actinokineospora cianjurensis</name>
    <dbReference type="NCBI Taxonomy" id="585224"/>
    <lineage>
        <taxon>Bacteria</taxon>
        <taxon>Bacillati</taxon>
        <taxon>Actinomycetota</taxon>
        <taxon>Actinomycetes</taxon>
        <taxon>Pseudonocardiales</taxon>
        <taxon>Pseudonocardiaceae</taxon>
        <taxon>Actinokineospora</taxon>
    </lineage>
</organism>
<dbReference type="RefSeq" id="WP_121394335.1">
    <property type="nucleotide sequence ID" value="NZ_RCDD01000008.1"/>
</dbReference>
<accession>A0A421AVA3</accession>
<dbReference type="AlphaFoldDB" id="A0A421AVA3"/>
<evidence type="ECO:0000256" key="1">
    <source>
        <dbReference type="ARBA" id="ARBA00010652"/>
    </source>
</evidence>
<proteinExistence type="inferred from homology"/>
<comment type="similarity">
    <text evidence="1">Belongs to the mycobacterial PPE family.</text>
</comment>
<evidence type="ECO:0000313" key="4">
    <source>
        <dbReference type="EMBL" id="RLK54015.1"/>
    </source>
</evidence>
<feature type="region of interest" description="Disordered" evidence="2">
    <location>
        <begin position="370"/>
        <end position="401"/>
    </location>
</feature>
<name>A0A421AVA3_9PSEU</name>
<gene>
    <name evidence="4" type="ORF">CLV68_6016</name>
</gene>
<dbReference type="OrthoDB" id="3681508at2"/>
<feature type="compositionally biased region" description="Gly residues" evidence="2">
    <location>
        <begin position="213"/>
        <end position="237"/>
    </location>
</feature>
<feature type="compositionally biased region" description="Gly residues" evidence="2">
    <location>
        <begin position="370"/>
        <end position="384"/>
    </location>
</feature>
<dbReference type="Proteomes" id="UP000282454">
    <property type="component" value="Unassembled WGS sequence"/>
</dbReference>
<dbReference type="EMBL" id="RCDD01000008">
    <property type="protein sequence ID" value="RLK54015.1"/>
    <property type="molecule type" value="Genomic_DNA"/>
</dbReference>
<comment type="caution">
    <text evidence="4">The sequence shown here is derived from an EMBL/GenBank/DDBJ whole genome shotgun (WGS) entry which is preliminary data.</text>
</comment>
<evidence type="ECO:0000259" key="3">
    <source>
        <dbReference type="Pfam" id="PF00823"/>
    </source>
</evidence>
<dbReference type="Gene3D" id="1.20.1260.20">
    <property type="entry name" value="PPE superfamily"/>
    <property type="match status" value="1"/>
</dbReference>
<reference evidence="4 5" key="1">
    <citation type="submission" date="2018-10" db="EMBL/GenBank/DDBJ databases">
        <title>Genomic Encyclopedia of Archaeal and Bacterial Type Strains, Phase II (KMG-II): from individual species to whole genera.</title>
        <authorList>
            <person name="Goeker M."/>
        </authorList>
    </citation>
    <scope>NUCLEOTIDE SEQUENCE [LARGE SCALE GENOMIC DNA]</scope>
    <source>
        <strain evidence="4 5">DSM 45657</strain>
    </source>
</reference>